<feature type="transmembrane region" description="Helical" evidence="1">
    <location>
        <begin position="19"/>
        <end position="36"/>
    </location>
</feature>
<sequence length="217" mass="24507">MKGIIFKDLYDNFGVWKNLASYIFCFGIILLVSLFSRSEYFYGLMVFMTALGGSAAIESSTEQDELSNFNRLLITFPVTKTEIIRAKYILALCFLGVANVFSFLILLLYVYAYRALTFTQALPYWLIGVCASLILTAFSYVIYSVFGKRRGTIFYCIIVALLACAYGALWSLSRIGMIGAAAGWNVPVILGISFPVSVLLFFLSYVFVMWLYKKRYA</sequence>
<dbReference type="InterPro" id="IPR025699">
    <property type="entry name" value="ABC2_memb-like"/>
</dbReference>
<feature type="transmembrane region" description="Helical" evidence="1">
    <location>
        <begin position="184"/>
        <end position="212"/>
    </location>
</feature>
<feature type="transmembrane region" description="Helical" evidence="1">
    <location>
        <begin position="153"/>
        <end position="172"/>
    </location>
</feature>
<name>A0ABS8FW77_9FIRM</name>
<dbReference type="Proteomes" id="UP001198151">
    <property type="component" value="Unassembled WGS sequence"/>
</dbReference>
<reference evidence="2 3" key="1">
    <citation type="submission" date="2021-10" db="EMBL/GenBank/DDBJ databases">
        <title>Anaerobic single-cell dispensing facilitates the cultivation of human gut bacteria.</title>
        <authorList>
            <person name="Afrizal A."/>
        </authorList>
    </citation>
    <scope>NUCLEOTIDE SEQUENCE [LARGE SCALE GENOMIC DNA]</scope>
    <source>
        <strain evidence="2 3">CLA-AA-H200</strain>
    </source>
</reference>
<gene>
    <name evidence="2" type="ORF">LKD70_05220</name>
</gene>
<protein>
    <submittedName>
        <fullName evidence="2">ABC-2 transporter permease</fullName>
    </submittedName>
</protein>
<keyword evidence="3" id="KW-1185">Reference proteome</keyword>
<comment type="caution">
    <text evidence="2">The sequence shown here is derived from an EMBL/GenBank/DDBJ whole genome shotgun (WGS) entry which is preliminary data.</text>
</comment>
<feature type="transmembrane region" description="Helical" evidence="1">
    <location>
        <begin position="88"/>
        <end position="112"/>
    </location>
</feature>
<feature type="transmembrane region" description="Helical" evidence="1">
    <location>
        <begin position="124"/>
        <end position="146"/>
    </location>
</feature>
<evidence type="ECO:0000256" key="1">
    <source>
        <dbReference type="SAM" id="Phobius"/>
    </source>
</evidence>
<evidence type="ECO:0000313" key="2">
    <source>
        <dbReference type="EMBL" id="MCC2253839.1"/>
    </source>
</evidence>
<organism evidence="2 3">
    <name type="scientific">Ruminococcus turbiniformis</name>
    <dbReference type="NCBI Taxonomy" id="2881258"/>
    <lineage>
        <taxon>Bacteria</taxon>
        <taxon>Bacillati</taxon>
        <taxon>Bacillota</taxon>
        <taxon>Clostridia</taxon>
        <taxon>Eubacteriales</taxon>
        <taxon>Oscillospiraceae</taxon>
        <taxon>Ruminococcus</taxon>
    </lineage>
</organism>
<keyword evidence="1" id="KW-0472">Membrane</keyword>
<evidence type="ECO:0000313" key="3">
    <source>
        <dbReference type="Proteomes" id="UP001198151"/>
    </source>
</evidence>
<dbReference type="RefSeq" id="WP_227706976.1">
    <property type="nucleotide sequence ID" value="NZ_JAJEQX010000006.1"/>
</dbReference>
<dbReference type="EMBL" id="JAJEQX010000006">
    <property type="protein sequence ID" value="MCC2253839.1"/>
    <property type="molecule type" value="Genomic_DNA"/>
</dbReference>
<accession>A0ABS8FW77</accession>
<keyword evidence="1" id="KW-0812">Transmembrane</keyword>
<proteinExistence type="predicted"/>
<keyword evidence="1" id="KW-1133">Transmembrane helix</keyword>
<dbReference type="Pfam" id="PF13346">
    <property type="entry name" value="ABC2_membrane_5"/>
    <property type="match status" value="1"/>
</dbReference>